<protein>
    <submittedName>
        <fullName evidence="1">Uncharacterized protein</fullName>
    </submittedName>
</protein>
<keyword evidence="2" id="KW-1185">Reference proteome</keyword>
<reference evidence="1 2" key="1">
    <citation type="journal article" date="2020" name="BMC Genomics">
        <title>Intraspecific diversification of the crop wild relative Brassica cretica Lam. using demographic model selection.</title>
        <authorList>
            <person name="Kioukis A."/>
            <person name="Michalopoulou V.A."/>
            <person name="Briers L."/>
            <person name="Pirintsos S."/>
            <person name="Studholme D.J."/>
            <person name="Pavlidis P."/>
            <person name="Sarris P.F."/>
        </authorList>
    </citation>
    <scope>NUCLEOTIDE SEQUENCE [LARGE SCALE GENOMIC DNA]</scope>
    <source>
        <strain evidence="2">cv. PFS-1207/04</strain>
    </source>
</reference>
<comment type="caution">
    <text evidence="1">The sequence shown here is derived from an EMBL/GenBank/DDBJ whole genome shotgun (WGS) entry which is preliminary data.</text>
</comment>
<organism evidence="1 2">
    <name type="scientific">Brassica cretica</name>
    <name type="common">Mustard</name>
    <dbReference type="NCBI Taxonomy" id="69181"/>
    <lineage>
        <taxon>Eukaryota</taxon>
        <taxon>Viridiplantae</taxon>
        <taxon>Streptophyta</taxon>
        <taxon>Embryophyta</taxon>
        <taxon>Tracheophyta</taxon>
        <taxon>Spermatophyta</taxon>
        <taxon>Magnoliopsida</taxon>
        <taxon>eudicotyledons</taxon>
        <taxon>Gunneridae</taxon>
        <taxon>Pentapetalae</taxon>
        <taxon>rosids</taxon>
        <taxon>malvids</taxon>
        <taxon>Brassicales</taxon>
        <taxon>Brassicaceae</taxon>
        <taxon>Brassiceae</taxon>
        <taxon>Brassica</taxon>
    </lineage>
</organism>
<accession>A0ABQ7BWS7</accession>
<dbReference type="Proteomes" id="UP000266723">
    <property type="component" value="Unassembled WGS sequence"/>
</dbReference>
<proteinExistence type="predicted"/>
<evidence type="ECO:0000313" key="1">
    <source>
        <dbReference type="EMBL" id="KAF3543777.1"/>
    </source>
</evidence>
<name>A0ABQ7BWS7_BRACR</name>
<dbReference type="EMBL" id="QGKV02000832">
    <property type="protein sequence ID" value="KAF3543777.1"/>
    <property type="molecule type" value="Genomic_DNA"/>
</dbReference>
<sequence length="181" mass="20571">MTMKEPSFTNFLMMMKQLEKRRKMINGTGLGPSLKEPADSRTIHKSTNEASIDTLQAASIDSVNQASSETIQLVSDNTVDENGMLREEEGRTRNNAEQLINAQGAVIPDVIVVAEMNEFDLSREWHDWVGQDPFQGLPHQDPRNHIEELEDLVSRSEQNEVYVYHMLCKIFPYSLSGDAFR</sequence>
<gene>
    <name evidence="1" type="ORF">DY000_02007939</name>
</gene>
<evidence type="ECO:0000313" key="2">
    <source>
        <dbReference type="Proteomes" id="UP000266723"/>
    </source>
</evidence>